<dbReference type="InterPro" id="IPR017853">
    <property type="entry name" value="GH"/>
</dbReference>
<comment type="similarity">
    <text evidence="2 8">Belongs to the glycosyl hydrolase 14 family.</text>
</comment>
<keyword evidence="5 8" id="KW-0119">Carbohydrate metabolism</keyword>
<sequence>MDVWWGLVERERPGGYNWGGYNELMEMAKKHGLKVQAVMSFHQCGGNVGDSVT</sequence>
<dbReference type="PRINTS" id="PR00750">
    <property type="entry name" value="BETAAMYLASE"/>
</dbReference>
<comment type="caution">
    <text evidence="9">The sequence shown here is derived from an EMBL/GenBank/DDBJ whole genome shotgun (WGS) entry which is preliminary data.</text>
</comment>
<evidence type="ECO:0000256" key="6">
    <source>
        <dbReference type="ARBA" id="ARBA00023295"/>
    </source>
</evidence>
<dbReference type="Proteomes" id="UP000265520">
    <property type="component" value="Unassembled WGS sequence"/>
</dbReference>
<evidence type="ECO:0000256" key="1">
    <source>
        <dbReference type="ARBA" id="ARBA00000546"/>
    </source>
</evidence>
<dbReference type="PROSITE" id="PS00506">
    <property type="entry name" value="BETA_AMYLASE_1"/>
    <property type="match status" value="1"/>
</dbReference>
<keyword evidence="4 8" id="KW-0378">Hydrolase</keyword>
<evidence type="ECO:0000256" key="4">
    <source>
        <dbReference type="ARBA" id="ARBA00022801"/>
    </source>
</evidence>
<dbReference type="InterPro" id="IPR001554">
    <property type="entry name" value="Glyco_hydro_14"/>
</dbReference>
<dbReference type="EMBL" id="LXQA011353948">
    <property type="protein sequence ID" value="MCI94358.1"/>
    <property type="molecule type" value="Genomic_DNA"/>
</dbReference>
<evidence type="ECO:0000256" key="5">
    <source>
        <dbReference type="ARBA" id="ARBA00023277"/>
    </source>
</evidence>
<feature type="non-terminal residue" evidence="9">
    <location>
        <position position="53"/>
    </location>
</feature>
<dbReference type="GO" id="GO:0016161">
    <property type="term" value="F:beta-amylase activity"/>
    <property type="evidence" value="ECO:0007669"/>
    <property type="project" value="UniProtKB-EC"/>
</dbReference>
<dbReference type="EC" id="3.2.1.2" evidence="3 8"/>
<organism evidence="9 10">
    <name type="scientific">Trifolium medium</name>
    <dbReference type="NCBI Taxonomy" id="97028"/>
    <lineage>
        <taxon>Eukaryota</taxon>
        <taxon>Viridiplantae</taxon>
        <taxon>Streptophyta</taxon>
        <taxon>Embryophyta</taxon>
        <taxon>Tracheophyta</taxon>
        <taxon>Spermatophyta</taxon>
        <taxon>Magnoliopsida</taxon>
        <taxon>eudicotyledons</taxon>
        <taxon>Gunneridae</taxon>
        <taxon>Pentapetalae</taxon>
        <taxon>rosids</taxon>
        <taxon>fabids</taxon>
        <taxon>Fabales</taxon>
        <taxon>Fabaceae</taxon>
        <taxon>Papilionoideae</taxon>
        <taxon>50 kb inversion clade</taxon>
        <taxon>NPAAA clade</taxon>
        <taxon>Hologalegina</taxon>
        <taxon>IRL clade</taxon>
        <taxon>Trifolieae</taxon>
        <taxon>Trifolium</taxon>
    </lineage>
</organism>
<evidence type="ECO:0000256" key="2">
    <source>
        <dbReference type="ARBA" id="ARBA00005652"/>
    </source>
</evidence>
<dbReference type="SUPFAM" id="SSF51445">
    <property type="entry name" value="(Trans)glycosidases"/>
    <property type="match status" value="1"/>
</dbReference>
<dbReference type="InterPro" id="IPR018238">
    <property type="entry name" value="Glyco_hydro_14_CS"/>
</dbReference>
<reference evidence="9 10" key="1">
    <citation type="journal article" date="2018" name="Front. Plant Sci.">
        <title>Red Clover (Trifolium pratense) and Zigzag Clover (T. medium) - A Picture of Genomic Similarities and Differences.</title>
        <authorList>
            <person name="Dluhosova J."/>
            <person name="Istvanek J."/>
            <person name="Nedelnik J."/>
            <person name="Repkova J."/>
        </authorList>
    </citation>
    <scope>NUCLEOTIDE SEQUENCE [LARGE SCALE GENOMIC DNA]</scope>
    <source>
        <strain evidence="10">cv. 10/8</strain>
        <tissue evidence="9">Leaf</tissue>
    </source>
</reference>
<evidence type="ECO:0000313" key="10">
    <source>
        <dbReference type="Proteomes" id="UP000265520"/>
    </source>
</evidence>
<evidence type="ECO:0000313" key="9">
    <source>
        <dbReference type="EMBL" id="MCI94358.1"/>
    </source>
</evidence>
<dbReference type="PANTHER" id="PTHR31352">
    <property type="entry name" value="BETA-AMYLASE 1, CHLOROPLASTIC"/>
    <property type="match status" value="1"/>
</dbReference>
<evidence type="ECO:0000256" key="3">
    <source>
        <dbReference type="ARBA" id="ARBA00012594"/>
    </source>
</evidence>
<keyword evidence="10" id="KW-1185">Reference proteome</keyword>
<accession>A0A392W141</accession>
<dbReference type="GO" id="GO:0000272">
    <property type="term" value="P:polysaccharide catabolic process"/>
    <property type="evidence" value="ECO:0007669"/>
    <property type="project" value="UniProtKB-KW"/>
</dbReference>
<name>A0A392W141_9FABA</name>
<keyword evidence="7 8" id="KW-0624">Polysaccharide degradation</keyword>
<dbReference type="PANTHER" id="PTHR31352:SF31">
    <property type="entry name" value="BETA-AMYLASE 1, CHLOROPLASTIC"/>
    <property type="match status" value="1"/>
</dbReference>
<dbReference type="Pfam" id="PF01373">
    <property type="entry name" value="Glyco_hydro_14"/>
    <property type="match status" value="1"/>
</dbReference>
<comment type="catalytic activity">
    <reaction evidence="1 8">
        <text>Hydrolysis of (1-&gt;4)-alpha-D-glucosidic linkages in polysaccharides so as to remove successive maltose units from the non-reducing ends of the chains.</text>
        <dbReference type="EC" id="3.2.1.2"/>
    </reaction>
</comment>
<dbReference type="Gene3D" id="3.20.20.80">
    <property type="entry name" value="Glycosidases"/>
    <property type="match status" value="1"/>
</dbReference>
<dbReference type="AlphaFoldDB" id="A0A392W141"/>
<keyword evidence="6 8" id="KW-0326">Glycosidase</keyword>
<protein>
    <recommendedName>
        <fullName evidence="3 8">Beta-amylase</fullName>
        <ecNumber evidence="3 8">3.2.1.2</ecNumber>
    </recommendedName>
</protein>
<evidence type="ECO:0000256" key="7">
    <source>
        <dbReference type="ARBA" id="ARBA00023326"/>
    </source>
</evidence>
<evidence type="ECO:0000256" key="8">
    <source>
        <dbReference type="RuleBase" id="RU000509"/>
    </source>
</evidence>
<proteinExistence type="inferred from homology"/>